<dbReference type="GeneID" id="105055699"/>
<keyword evidence="2" id="KW-0732">Signal</keyword>
<accession>A0A6I9S1A4</accession>
<feature type="chain" id="PRO_5026786584" evidence="2">
    <location>
        <begin position="21"/>
        <end position="161"/>
    </location>
</feature>
<evidence type="ECO:0000313" key="3">
    <source>
        <dbReference type="Proteomes" id="UP000504607"/>
    </source>
</evidence>
<protein>
    <submittedName>
        <fullName evidence="4">Uncharacterized protein LOC105055699</fullName>
    </submittedName>
</protein>
<gene>
    <name evidence="4" type="primary">LOC105055699</name>
</gene>
<reference evidence="4" key="1">
    <citation type="submission" date="2025-08" db="UniProtKB">
        <authorList>
            <consortium name="RefSeq"/>
        </authorList>
    </citation>
    <scope>IDENTIFICATION</scope>
</reference>
<feature type="region of interest" description="Disordered" evidence="1">
    <location>
        <begin position="118"/>
        <end position="138"/>
    </location>
</feature>
<evidence type="ECO:0000256" key="2">
    <source>
        <dbReference type="SAM" id="SignalP"/>
    </source>
</evidence>
<dbReference type="RefSeq" id="XP_073108077.1">
    <property type="nucleotide sequence ID" value="XM_073251976.1"/>
</dbReference>
<sequence>MAHRSYALLLLLVVVTTSLGYTMALRIPWLSILKDFLENPDAIEFVLKAAKDLYLYNASKPEHEACLCGAVSEEWMLQHNMPQGVQLQEALNFFISLPRNLSLPRFQMALRVTKMIQSDGSGSNQSHPTPSPSPSPSHAWTLKPWASSHFSLIFCCAAILI</sequence>
<evidence type="ECO:0000256" key="1">
    <source>
        <dbReference type="SAM" id="MobiDB-lite"/>
    </source>
</evidence>
<dbReference type="AlphaFoldDB" id="A0A6I9S1A4"/>
<organism evidence="3 4">
    <name type="scientific">Elaeis guineensis var. tenera</name>
    <name type="common">Oil palm</name>
    <dbReference type="NCBI Taxonomy" id="51953"/>
    <lineage>
        <taxon>Eukaryota</taxon>
        <taxon>Viridiplantae</taxon>
        <taxon>Streptophyta</taxon>
        <taxon>Embryophyta</taxon>
        <taxon>Tracheophyta</taxon>
        <taxon>Spermatophyta</taxon>
        <taxon>Magnoliopsida</taxon>
        <taxon>Liliopsida</taxon>
        <taxon>Arecaceae</taxon>
        <taxon>Arecoideae</taxon>
        <taxon>Cocoseae</taxon>
        <taxon>Elaeidinae</taxon>
        <taxon>Elaeis</taxon>
    </lineage>
</organism>
<dbReference type="InParanoid" id="A0A6I9S1A4"/>
<evidence type="ECO:0000313" key="4">
    <source>
        <dbReference type="RefSeq" id="XP_010935934.1"/>
    </source>
</evidence>
<feature type="signal peptide" evidence="2">
    <location>
        <begin position="1"/>
        <end position="20"/>
    </location>
</feature>
<dbReference type="RefSeq" id="XP_010935934.1">
    <property type="nucleotide sequence ID" value="XM_010937632.2"/>
</dbReference>
<dbReference type="Proteomes" id="UP000504607">
    <property type="component" value="Chromosome 1"/>
</dbReference>
<name>A0A6I9S1A4_ELAGV</name>
<proteinExistence type="predicted"/>
<keyword evidence="3" id="KW-1185">Reference proteome</keyword>
<dbReference type="OrthoDB" id="10363136at2759"/>